<reference evidence="2" key="1">
    <citation type="submission" date="2021-02" db="EMBL/GenBank/DDBJ databases">
        <authorList>
            <person name="Nowell W R."/>
        </authorList>
    </citation>
    <scope>NUCLEOTIDE SEQUENCE</scope>
    <source>
        <strain evidence="2">Ploen Becks lab</strain>
    </source>
</reference>
<dbReference type="InterPro" id="IPR025398">
    <property type="entry name" value="DUF4371"/>
</dbReference>
<evidence type="ECO:0000313" key="3">
    <source>
        <dbReference type="Proteomes" id="UP000663879"/>
    </source>
</evidence>
<dbReference type="EMBL" id="CAJNOC010002416">
    <property type="protein sequence ID" value="CAF0931643.1"/>
    <property type="molecule type" value="Genomic_DNA"/>
</dbReference>
<dbReference type="PANTHER" id="PTHR45749:SF21">
    <property type="entry name" value="DUF4371 DOMAIN-CONTAINING PROTEIN"/>
    <property type="match status" value="1"/>
</dbReference>
<organism evidence="2 3">
    <name type="scientific">Brachionus calyciflorus</name>
    <dbReference type="NCBI Taxonomy" id="104777"/>
    <lineage>
        <taxon>Eukaryota</taxon>
        <taxon>Metazoa</taxon>
        <taxon>Spiralia</taxon>
        <taxon>Gnathifera</taxon>
        <taxon>Rotifera</taxon>
        <taxon>Eurotatoria</taxon>
        <taxon>Monogononta</taxon>
        <taxon>Pseudotrocha</taxon>
        <taxon>Ploima</taxon>
        <taxon>Brachionidae</taxon>
        <taxon>Brachionus</taxon>
    </lineage>
</organism>
<sequence>MQKIKEIGAKNESFVTTGFQTWKNAYNRFREHEKSPVHQTSIYLFNRALKNIPSCASQINKQHSEEIKFNRECLGKIIKMILLLGKQGIAFRGHRETENSENKGNFLEFIEHIAFEYSFELKKFFTNKANANYLSPSIQSELMSIISNEIRMKITKRVRENKFFSIIVDGTTDITRKEQISFCVRSVSSNLKIEERFLGFFEAKDTEGDSLFSIVKQALNDFSLSIKNITGQCYDGASNMSGIYKGLAARVKREAPCALYISSEMNSKRENLIDFMKYFYWLNEIATLKIMQKIKNCFHRKG</sequence>
<dbReference type="AlphaFoldDB" id="A0A814BLZ2"/>
<dbReference type="Pfam" id="PF14291">
    <property type="entry name" value="DUF4371"/>
    <property type="match status" value="1"/>
</dbReference>
<name>A0A814BLZ2_9BILA</name>
<dbReference type="Proteomes" id="UP000663879">
    <property type="component" value="Unassembled WGS sequence"/>
</dbReference>
<keyword evidence="3" id="KW-1185">Reference proteome</keyword>
<proteinExistence type="predicted"/>
<comment type="caution">
    <text evidence="2">The sequence shown here is derived from an EMBL/GenBank/DDBJ whole genome shotgun (WGS) entry which is preliminary data.</text>
</comment>
<evidence type="ECO:0000259" key="1">
    <source>
        <dbReference type="Pfam" id="PF14291"/>
    </source>
</evidence>
<feature type="domain" description="DUF4371" evidence="1">
    <location>
        <begin position="12"/>
        <end position="246"/>
    </location>
</feature>
<dbReference type="PANTHER" id="PTHR45749">
    <property type="match status" value="1"/>
</dbReference>
<protein>
    <recommendedName>
        <fullName evidence="1">DUF4371 domain-containing protein</fullName>
    </recommendedName>
</protein>
<gene>
    <name evidence="2" type="ORF">OXX778_LOCUS12939</name>
</gene>
<dbReference type="OrthoDB" id="1739706at2759"/>
<evidence type="ECO:0000313" key="2">
    <source>
        <dbReference type="EMBL" id="CAF0931643.1"/>
    </source>
</evidence>
<accession>A0A814BLZ2</accession>